<dbReference type="InterPro" id="IPR013324">
    <property type="entry name" value="RNA_pol_sigma_r3/r4-like"/>
</dbReference>
<evidence type="ECO:0000256" key="5">
    <source>
        <dbReference type="ARBA" id="ARBA00023163"/>
    </source>
</evidence>
<dbReference type="Pfam" id="PF08281">
    <property type="entry name" value="Sigma70_r4_2"/>
    <property type="match status" value="1"/>
</dbReference>
<dbReference type="InterPro" id="IPR039425">
    <property type="entry name" value="RNA_pol_sigma-70-like"/>
</dbReference>
<keyword evidence="3 6" id="KW-0731">Sigma factor</keyword>
<dbReference type="EMBL" id="FQWQ01000004">
    <property type="protein sequence ID" value="SHH77360.1"/>
    <property type="molecule type" value="Genomic_DNA"/>
</dbReference>
<feature type="domain" description="RNA polymerase sigma factor 70 region 4 type 2" evidence="8">
    <location>
        <begin position="132"/>
        <end position="179"/>
    </location>
</feature>
<dbReference type="GO" id="GO:0006352">
    <property type="term" value="P:DNA-templated transcription initiation"/>
    <property type="evidence" value="ECO:0007669"/>
    <property type="project" value="InterPro"/>
</dbReference>
<evidence type="ECO:0000259" key="7">
    <source>
        <dbReference type="Pfam" id="PF04542"/>
    </source>
</evidence>
<keyword evidence="10" id="KW-1185">Reference proteome</keyword>
<evidence type="ECO:0000256" key="2">
    <source>
        <dbReference type="ARBA" id="ARBA00023015"/>
    </source>
</evidence>
<dbReference type="AlphaFoldDB" id="A0A1M5VQA0"/>
<evidence type="ECO:0000256" key="4">
    <source>
        <dbReference type="ARBA" id="ARBA00023125"/>
    </source>
</evidence>
<accession>A0A1M5VQA0</accession>
<organism evidence="9 10">
    <name type="scientific">Chryseolinea serpens</name>
    <dbReference type="NCBI Taxonomy" id="947013"/>
    <lineage>
        <taxon>Bacteria</taxon>
        <taxon>Pseudomonadati</taxon>
        <taxon>Bacteroidota</taxon>
        <taxon>Cytophagia</taxon>
        <taxon>Cytophagales</taxon>
        <taxon>Fulvivirgaceae</taxon>
        <taxon>Chryseolinea</taxon>
    </lineage>
</organism>
<comment type="similarity">
    <text evidence="1 6">Belongs to the sigma-70 factor family. ECF subfamily.</text>
</comment>
<keyword evidence="5 6" id="KW-0804">Transcription</keyword>
<evidence type="ECO:0000256" key="6">
    <source>
        <dbReference type="RuleBase" id="RU000716"/>
    </source>
</evidence>
<evidence type="ECO:0000259" key="8">
    <source>
        <dbReference type="Pfam" id="PF08281"/>
    </source>
</evidence>
<name>A0A1M5VQA0_9BACT</name>
<proteinExistence type="inferred from homology"/>
<keyword evidence="2 6" id="KW-0805">Transcription regulation</keyword>
<evidence type="ECO:0000256" key="3">
    <source>
        <dbReference type="ARBA" id="ARBA00023082"/>
    </source>
</evidence>
<evidence type="ECO:0000313" key="9">
    <source>
        <dbReference type="EMBL" id="SHH77360.1"/>
    </source>
</evidence>
<dbReference type="SUPFAM" id="SSF88946">
    <property type="entry name" value="Sigma2 domain of RNA polymerase sigma factors"/>
    <property type="match status" value="1"/>
</dbReference>
<dbReference type="InterPro" id="IPR000838">
    <property type="entry name" value="RNA_pol_sigma70_ECF_CS"/>
</dbReference>
<dbReference type="OrthoDB" id="1027298at2"/>
<evidence type="ECO:0000256" key="1">
    <source>
        <dbReference type="ARBA" id="ARBA00010641"/>
    </source>
</evidence>
<protein>
    <recommendedName>
        <fullName evidence="6">RNA polymerase sigma factor</fullName>
    </recommendedName>
</protein>
<dbReference type="InterPro" id="IPR013249">
    <property type="entry name" value="RNA_pol_sigma70_r4_t2"/>
</dbReference>
<feature type="domain" description="RNA polymerase sigma-70 region 2" evidence="7">
    <location>
        <begin position="28"/>
        <end position="93"/>
    </location>
</feature>
<dbReference type="InterPro" id="IPR013325">
    <property type="entry name" value="RNA_pol_sigma_r2"/>
</dbReference>
<dbReference type="STRING" id="947013.SAMN04488109_5300"/>
<dbReference type="GO" id="GO:0016987">
    <property type="term" value="F:sigma factor activity"/>
    <property type="evidence" value="ECO:0007669"/>
    <property type="project" value="UniProtKB-KW"/>
</dbReference>
<dbReference type="InterPro" id="IPR014284">
    <property type="entry name" value="RNA_pol_sigma-70_dom"/>
</dbReference>
<dbReference type="CDD" id="cd06171">
    <property type="entry name" value="Sigma70_r4"/>
    <property type="match status" value="1"/>
</dbReference>
<dbReference type="PANTHER" id="PTHR43133">
    <property type="entry name" value="RNA POLYMERASE ECF-TYPE SIGMA FACTO"/>
    <property type="match status" value="1"/>
</dbReference>
<dbReference type="Gene3D" id="1.10.10.10">
    <property type="entry name" value="Winged helix-like DNA-binding domain superfamily/Winged helix DNA-binding domain"/>
    <property type="match status" value="1"/>
</dbReference>
<dbReference type="GO" id="GO:0003677">
    <property type="term" value="F:DNA binding"/>
    <property type="evidence" value="ECO:0007669"/>
    <property type="project" value="UniProtKB-KW"/>
</dbReference>
<reference evidence="9 10" key="1">
    <citation type="submission" date="2016-11" db="EMBL/GenBank/DDBJ databases">
        <authorList>
            <person name="Jaros S."/>
            <person name="Januszkiewicz K."/>
            <person name="Wedrychowicz H."/>
        </authorList>
    </citation>
    <scope>NUCLEOTIDE SEQUENCE [LARGE SCALE GENOMIC DNA]</scope>
    <source>
        <strain evidence="9 10">DSM 24574</strain>
    </source>
</reference>
<dbReference type="InterPro" id="IPR036388">
    <property type="entry name" value="WH-like_DNA-bd_sf"/>
</dbReference>
<dbReference type="SUPFAM" id="SSF88659">
    <property type="entry name" value="Sigma3 and sigma4 domains of RNA polymerase sigma factors"/>
    <property type="match status" value="1"/>
</dbReference>
<dbReference type="NCBIfam" id="TIGR02937">
    <property type="entry name" value="sigma70-ECF"/>
    <property type="match status" value="1"/>
</dbReference>
<dbReference type="Proteomes" id="UP000184212">
    <property type="component" value="Unassembled WGS sequence"/>
</dbReference>
<sequence>MAIKRDPHTEDTFLEKAIRGDKAGLEYLVSAYKNLAYTIAIRIVLNREDAEEVVQDAFMKAFASLSKFKKASKFSTWLYRIVYNTALTSKASKRISAVDLNGRFVNEQYISVENQQWDLTRNTERKKYVEIALSRLSEEERLIITLHYIGELSILEICEIVNMKKSAIKMRLLRGRDQLEVELKLLLKDEVKDLL</sequence>
<dbReference type="Gene3D" id="1.10.1740.10">
    <property type="match status" value="1"/>
</dbReference>
<dbReference type="PROSITE" id="PS01063">
    <property type="entry name" value="SIGMA70_ECF"/>
    <property type="match status" value="1"/>
</dbReference>
<dbReference type="Pfam" id="PF04542">
    <property type="entry name" value="Sigma70_r2"/>
    <property type="match status" value="1"/>
</dbReference>
<gene>
    <name evidence="9" type="ORF">SAMN04488109_5300</name>
</gene>
<dbReference type="InterPro" id="IPR007627">
    <property type="entry name" value="RNA_pol_sigma70_r2"/>
</dbReference>
<keyword evidence="4 6" id="KW-0238">DNA-binding</keyword>
<evidence type="ECO:0000313" key="10">
    <source>
        <dbReference type="Proteomes" id="UP000184212"/>
    </source>
</evidence>
<dbReference type="PANTHER" id="PTHR43133:SF51">
    <property type="entry name" value="RNA POLYMERASE SIGMA FACTOR"/>
    <property type="match status" value="1"/>
</dbReference>
<dbReference type="RefSeq" id="WP_073140637.1">
    <property type="nucleotide sequence ID" value="NZ_FQWQ01000004.1"/>
</dbReference>